<proteinExistence type="predicted"/>
<dbReference type="Proteomes" id="UP000553776">
    <property type="component" value="Unassembled WGS sequence"/>
</dbReference>
<keyword evidence="6" id="KW-1185">Reference proteome</keyword>
<keyword evidence="1" id="KW-0805">Transcription regulation</keyword>
<dbReference type="RefSeq" id="WP_185134947.1">
    <property type="nucleotide sequence ID" value="NZ_JACJVR010000019.1"/>
</dbReference>
<reference evidence="5 6" key="1">
    <citation type="submission" date="2020-08" db="EMBL/GenBank/DDBJ databases">
        <title>Cohnella phylogeny.</title>
        <authorList>
            <person name="Dunlap C."/>
        </authorList>
    </citation>
    <scope>NUCLEOTIDE SEQUENCE [LARGE SCALE GENOMIC DNA]</scope>
    <source>
        <strain evidence="5 6">DSM 25239</strain>
    </source>
</reference>
<evidence type="ECO:0000259" key="4">
    <source>
        <dbReference type="PROSITE" id="PS01124"/>
    </source>
</evidence>
<dbReference type="InterPro" id="IPR009057">
    <property type="entry name" value="Homeodomain-like_sf"/>
</dbReference>
<feature type="domain" description="HTH araC/xylS-type" evidence="4">
    <location>
        <begin position="294"/>
        <end position="391"/>
    </location>
</feature>
<dbReference type="PANTHER" id="PTHR43280:SF10">
    <property type="entry name" value="REGULATORY PROTEIN POCR"/>
    <property type="match status" value="1"/>
</dbReference>
<evidence type="ECO:0000313" key="5">
    <source>
        <dbReference type="EMBL" id="MBB6690958.1"/>
    </source>
</evidence>
<dbReference type="InterPro" id="IPR018060">
    <property type="entry name" value="HTH_AraC"/>
</dbReference>
<dbReference type="GO" id="GO:0003700">
    <property type="term" value="F:DNA-binding transcription factor activity"/>
    <property type="evidence" value="ECO:0007669"/>
    <property type="project" value="InterPro"/>
</dbReference>
<evidence type="ECO:0000256" key="1">
    <source>
        <dbReference type="ARBA" id="ARBA00023015"/>
    </source>
</evidence>
<keyword evidence="3" id="KW-0804">Transcription</keyword>
<name>A0A841TV93_9BACL</name>
<dbReference type="PROSITE" id="PS01124">
    <property type="entry name" value="HTH_ARAC_FAMILY_2"/>
    <property type="match status" value="1"/>
</dbReference>
<keyword evidence="2" id="KW-0238">DNA-binding</keyword>
<dbReference type="SMART" id="SM00342">
    <property type="entry name" value="HTH_ARAC"/>
    <property type="match status" value="1"/>
</dbReference>
<dbReference type="GO" id="GO:0043565">
    <property type="term" value="F:sequence-specific DNA binding"/>
    <property type="evidence" value="ECO:0007669"/>
    <property type="project" value="InterPro"/>
</dbReference>
<dbReference type="InterPro" id="IPR020449">
    <property type="entry name" value="Tscrpt_reg_AraC-type_HTH"/>
</dbReference>
<accession>A0A841TV93</accession>
<evidence type="ECO:0000256" key="2">
    <source>
        <dbReference type="ARBA" id="ARBA00023125"/>
    </source>
</evidence>
<evidence type="ECO:0000256" key="3">
    <source>
        <dbReference type="ARBA" id="ARBA00023163"/>
    </source>
</evidence>
<organism evidence="5 6">
    <name type="scientific">Cohnella xylanilytica</name>
    <dbReference type="NCBI Taxonomy" id="557555"/>
    <lineage>
        <taxon>Bacteria</taxon>
        <taxon>Bacillati</taxon>
        <taxon>Bacillota</taxon>
        <taxon>Bacilli</taxon>
        <taxon>Bacillales</taxon>
        <taxon>Paenibacillaceae</taxon>
        <taxon>Cohnella</taxon>
    </lineage>
</organism>
<dbReference type="PANTHER" id="PTHR43280">
    <property type="entry name" value="ARAC-FAMILY TRANSCRIPTIONAL REGULATOR"/>
    <property type="match status" value="1"/>
</dbReference>
<dbReference type="InterPro" id="IPR041522">
    <property type="entry name" value="CdaR_GGDEF"/>
</dbReference>
<evidence type="ECO:0000313" key="6">
    <source>
        <dbReference type="Proteomes" id="UP000553776"/>
    </source>
</evidence>
<dbReference type="PRINTS" id="PR00032">
    <property type="entry name" value="HTHARAC"/>
</dbReference>
<dbReference type="Pfam" id="PF12833">
    <property type="entry name" value="HTH_18"/>
    <property type="match status" value="1"/>
</dbReference>
<dbReference type="Pfam" id="PF17853">
    <property type="entry name" value="GGDEF_2"/>
    <property type="match status" value="1"/>
</dbReference>
<comment type="caution">
    <text evidence="5">The sequence shown here is derived from an EMBL/GenBank/DDBJ whole genome shotgun (WGS) entry which is preliminary data.</text>
</comment>
<protein>
    <submittedName>
        <fullName evidence="5">Helix-turn-helix transcriptional regulator</fullName>
    </submittedName>
</protein>
<sequence length="394" mass="45195">MSMLVSEWAYEDDAVLNLVRNRLLTDLVTGGNGDGAISKEKLSRWNVHFSYAFPTLAVFEPSGFGRGERGRRRYAEQIGDFLRREGPDASDVFVDEEGRVGLLFSWESKEAVEDIHARLRDRFELPINAGVGLPCGKLADAPLSYRQALHALDARFYKGVGRVVYYNETGNYRRLGDYPAAKEKELFERLGSEEEPIGLEEAVDDFYEELLEEGPLDRRFIDESTIRLLIGLEKRACGEAYDGSAYRSYSGYDVLSVVQMETLQEIKEHVRAQLRKLREWMKPVPAESRHTIIKKTLEYLKQDFEFATLDNTARKVHMTPTYLSALFKNSTGKTFIEQLTDIRIEKAKDMLRGTHLKNYEVAEKVGYKDSRYFSQIFKKKVGLSPSEYRDLTAK</sequence>
<dbReference type="SUPFAM" id="SSF46689">
    <property type="entry name" value="Homeodomain-like"/>
    <property type="match status" value="1"/>
</dbReference>
<dbReference type="AlphaFoldDB" id="A0A841TV93"/>
<dbReference type="EMBL" id="JACJVR010000019">
    <property type="protein sequence ID" value="MBB6690958.1"/>
    <property type="molecule type" value="Genomic_DNA"/>
</dbReference>
<dbReference type="Gene3D" id="1.10.10.60">
    <property type="entry name" value="Homeodomain-like"/>
    <property type="match status" value="2"/>
</dbReference>
<gene>
    <name evidence="5" type="ORF">H7B90_06020</name>
</gene>